<accession>A0A177L6J9</accession>
<evidence type="ECO:0000313" key="1">
    <source>
        <dbReference type="EMBL" id="OAH61074.1"/>
    </source>
</evidence>
<proteinExistence type="predicted"/>
<evidence type="ECO:0000313" key="2">
    <source>
        <dbReference type="Proteomes" id="UP000076935"/>
    </source>
</evidence>
<gene>
    <name evidence="1" type="ORF">AWH49_14320</name>
</gene>
<sequence length="72" mass="8062">MIKEGYSLESDLCWADVAQYFRECLVCGDDVNDQSENVCDKCDLVGVTGVPPHRHQAKLKSYPQNEKTPSLS</sequence>
<dbReference type="Proteomes" id="UP000076935">
    <property type="component" value="Unassembled WGS sequence"/>
</dbReference>
<name>A0A177L6J9_9BACI</name>
<protein>
    <submittedName>
        <fullName evidence="1">Uncharacterized protein</fullName>
    </submittedName>
</protein>
<dbReference type="EMBL" id="LQWY01000024">
    <property type="protein sequence ID" value="OAH61074.1"/>
    <property type="molecule type" value="Genomic_DNA"/>
</dbReference>
<organism evidence="1 2">
    <name type="scientific">Domibacillus aminovorans</name>
    <dbReference type="NCBI Taxonomy" id="29332"/>
    <lineage>
        <taxon>Bacteria</taxon>
        <taxon>Bacillati</taxon>
        <taxon>Bacillota</taxon>
        <taxon>Bacilli</taxon>
        <taxon>Bacillales</taxon>
        <taxon>Bacillaceae</taxon>
        <taxon>Domibacillus</taxon>
    </lineage>
</organism>
<reference evidence="1 2" key="1">
    <citation type="submission" date="2016-01" db="EMBL/GenBank/DDBJ databases">
        <title>Investigation of taxonomic status of Bacillus aminovorans.</title>
        <authorList>
            <person name="Verma A."/>
            <person name="Pal Y."/>
            <person name="Krishnamurthi S."/>
        </authorList>
    </citation>
    <scope>NUCLEOTIDE SEQUENCE [LARGE SCALE GENOMIC DNA]</scope>
    <source>
        <strain evidence="1 2">DSM 1314</strain>
    </source>
</reference>
<keyword evidence="2" id="KW-1185">Reference proteome</keyword>
<dbReference type="AlphaFoldDB" id="A0A177L6J9"/>
<comment type="caution">
    <text evidence="1">The sequence shown here is derived from an EMBL/GenBank/DDBJ whole genome shotgun (WGS) entry which is preliminary data.</text>
</comment>